<dbReference type="PANTHER" id="PTHR42354:SF1">
    <property type="entry name" value="C2H2-TYPE DOMAIN-CONTAINING PROTEIN"/>
    <property type="match status" value="1"/>
</dbReference>
<dbReference type="PANTHER" id="PTHR42354">
    <property type="entry name" value="C2H2-TYPE DOMAIN-CONTAINING PROTEIN"/>
    <property type="match status" value="1"/>
</dbReference>
<name>A0ABR3S9Y4_9PLEO</name>
<feature type="region of interest" description="Disordered" evidence="1">
    <location>
        <begin position="366"/>
        <end position="407"/>
    </location>
</feature>
<evidence type="ECO:0000256" key="1">
    <source>
        <dbReference type="SAM" id="MobiDB-lite"/>
    </source>
</evidence>
<feature type="compositionally biased region" description="Polar residues" evidence="1">
    <location>
        <begin position="30"/>
        <end position="39"/>
    </location>
</feature>
<reference evidence="2 3" key="1">
    <citation type="submission" date="2024-02" db="EMBL/GenBank/DDBJ databases">
        <title>De novo assembly and annotation of 12 fungi associated with fruit tree decline syndrome in Ontario, Canada.</title>
        <authorList>
            <person name="Sulman M."/>
            <person name="Ellouze W."/>
            <person name="Ilyukhin E."/>
        </authorList>
    </citation>
    <scope>NUCLEOTIDE SEQUENCE [LARGE SCALE GENOMIC DNA]</scope>
    <source>
        <strain evidence="2 3">M42-189</strain>
    </source>
</reference>
<dbReference type="EMBL" id="JAKJXO020000001">
    <property type="protein sequence ID" value="KAL1613243.1"/>
    <property type="molecule type" value="Genomic_DNA"/>
</dbReference>
<feature type="compositionally biased region" description="Basic and acidic residues" evidence="1">
    <location>
        <begin position="173"/>
        <end position="183"/>
    </location>
</feature>
<gene>
    <name evidence="2" type="ORF">SLS60_001475</name>
</gene>
<proteinExistence type="predicted"/>
<sequence>MEEIALGVLPQGVESEDGSASSDDEEEQPPNDTSQSNGSHDLPLETLPRWDIVKDDGIRERCFRIQNHFIVKCQQKGAASSYSCALCTQTNSCETVCGDVKALVKHVWQDHGISELQDEPTIAEVTERERKSSRVEALESIVEDVPPTADHQRHIRRGEVYSESDEDAETQLEQDKGDSRESADPGAEADVPTESQHARGPSIADQFRRDPRDMHRDFDPRTDPRDISHEMQHRADALLREREPLMSHFAGPSPAHQDPGYRRATCIYRNKRGEQCVNIKEHHSKGHQDTRGRIIGEGPYEGENDIFPSSKAGPSNSTEFDAQTQCEKVQSEWVIETGSPHDERALDGRFIRPQPKVAVNRSESNLTEFASGQPKALSPDTSIEIPPGVIETSQSPHPAAVRGASDLPLDTSRLPSLSSAELAEFGRVTGELHLGQASLEASARAYDKDVLSRLNSNSVQNGSHEEGQDARIWPGMHQQAALAEPQARGYYFHQQEADILHPQLDPHLNPTLTPLLNQEERDSLAEFFNATIPSPPRRRTD</sequence>
<feature type="compositionally biased region" description="Basic and acidic residues" evidence="1">
    <location>
        <begin position="125"/>
        <end position="137"/>
    </location>
</feature>
<feature type="region of interest" description="Disordered" evidence="1">
    <location>
        <begin position="1"/>
        <end position="45"/>
    </location>
</feature>
<organism evidence="2 3">
    <name type="scientific">Paraconiothyrium brasiliense</name>
    <dbReference type="NCBI Taxonomy" id="300254"/>
    <lineage>
        <taxon>Eukaryota</taxon>
        <taxon>Fungi</taxon>
        <taxon>Dikarya</taxon>
        <taxon>Ascomycota</taxon>
        <taxon>Pezizomycotina</taxon>
        <taxon>Dothideomycetes</taxon>
        <taxon>Pleosporomycetidae</taxon>
        <taxon>Pleosporales</taxon>
        <taxon>Massarineae</taxon>
        <taxon>Didymosphaeriaceae</taxon>
        <taxon>Paraconiothyrium</taxon>
    </lineage>
</organism>
<dbReference type="Proteomes" id="UP001521785">
    <property type="component" value="Unassembled WGS sequence"/>
</dbReference>
<keyword evidence="3" id="KW-1185">Reference proteome</keyword>
<protein>
    <submittedName>
        <fullName evidence="2">Uncharacterized protein</fullName>
    </submittedName>
</protein>
<accession>A0ABR3S9Y4</accession>
<feature type="compositionally biased region" description="Acidic residues" evidence="1">
    <location>
        <begin position="14"/>
        <end position="29"/>
    </location>
</feature>
<comment type="caution">
    <text evidence="2">The sequence shown here is derived from an EMBL/GenBank/DDBJ whole genome shotgun (WGS) entry which is preliminary data.</text>
</comment>
<evidence type="ECO:0000313" key="3">
    <source>
        <dbReference type="Proteomes" id="UP001521785"/>
    </source>
</evidence>
<evidence type="ECO:0000313" key="2">
    <source>
        <dbReference type="EMBL" id="KAL1613243.1"/>
    </source>
</evidence>
<feature type="region of interest" description="Disordered" evidence="1">
    <location>
        <begin position="125"/>
        <end position="229"/>
    </location>
</feature>
<feature type="compositionally biased region" description="Acidic residues" evidence="1">
    <location>
        <begin position="162"/>
        <end position="172"/>
    </location>
</feature>
<feature type="compositionally biased region" description="Basic and acidic residues" evidence="1">
    <location>
        <begin position="206"/>
        <end position="229"/>
    </location>
</feature>